<gene>
    <name evidence="2" type="ORF">E4634_17035</name>
</gene>
<accession>A0A4Z0LX09</accession>
<proteinExistence type="predicted"/>
<name>A0A4Z0LX09_9GAMM</name>
<keyword evidence="1" id="KW-0812">Transmembrane</keyword>
<dbReference type="Proteomes" id="UP000298050">
    <property type="component" value="Unassembled WGS sequence"/>
</dbReference>
<comment type="caution">
    <text evidence="2">The sequence shown here is derived from an EMBL/GenBank/DDBJ whole genome shotgun (WGS) entry which is preliminary data.</text>
</comment>
<dbReference type="InterPro" id="IPR007498">
    <property type="entry name" value="PqiA-like"/>
</dbReference>
<dbReference type="AlphaFoldDB" id="A0A4Z0LX09"/>
<sequence>MPMTRSYKPMLFASILLALALLFPGVTQPVLTLEGHIEKSALAQMGVTLIAGDDMDSQGRQMLQGLISFMGLDRIEGQVEIYSSTRSIWQTAVDLAHEQNLFVAGLIVLFSMVIPTFKLLLQAAALLVEHPLLLPLNAALSKWSMADVFVMGLLVTYLAGSASGEMGNQLIMNARLEPGFYFFLGYCLFSIAAGQLLARGMTVKNPG</sequence>
<feature type="transmembrane region" description="Helical" evidence="1">
    <location>
        <begin position="101"/>
        <end position="128"/>
    </location>
</feature>
<organism evidence="2 3">
    <name type="scientific">Mangrovimicrobium sediminis</name>
    <dbReference type="NCBI Taxonomy" id="2562682"/>
    <lineage>
        <taxon>Bacteria</taxon>
        <taxon>Pseudomonadati</taxon>
        <taxon>Pseudomonadota</taxon>
        <taxon>Gammaproteobacteria</taxon>
        <taxon>Cellvibrionales</taxon>
        <taxon>Halieaceae</taxon>
        <taxon>Mangrovimicrobium</taxon>
    </lineage>
</organism>
<evidence type="ECO:0000313" key="3">
    <source>
        <dbReference type="Proteomes" id="UP000298050"/>
    </source>
</evidence>
<evidence type="ECO:0000256" key="1">
    <source>
        <dbReference type="SAM" id="Phobius"/>
    </source>
</evidence>
<dbReference type="Pfam" id="PF04403">
    <property type="entry name" value="PqiA"/>
    <property type="match status" value="1"/>
</dbReference>
<reference evidence="2 3" key="1">
    <citation type="submission" date="2019-04" db="EMBL/GenBank/DDBJ databases">
        <title>Taxonomy of novel Haliea sp. from mangrove soil of West Coast of India.</title>
        <authorList>
            <person name="Verma A."/>
            <person name="Kumar P."/>
            <person name="Krishnamurthi S."/>
        </authorList>
    </citation>
    <scope>NUCLEOTIDE SEQUENCE [LARGE SCALE GENOMIC DNA]</scope>
    <source>
        <strain evidence="2 3">SAOS-164</strain>
    </source>
</reference>
<keyword evidence="3" id="KW-1185">Reference proteome</keyword>
<feature type="transmembrane region" description="Helical" evidence="1">
    <location>
        <begin position="140"/>
        <end position="160"/>
    </location>
</feature>
<protein>
    <submittedName>
        <fullName evidence="2">Paraquat-inducible protein A</fullName>
    </submittedName>
</protein>
<feature type="transmembrane region" description="Helical" evidence="1">
    <location>
        <begin position="180"/>
        <end position="198"/>
    </location>
</feature>
<keyword evidence="1" id="KW-0472">Membrane</keyword>
<evidence type="ECO:0000313" key="2">
    <source>
        <dbReference type="EMBL" id="TGD71819.1"/>
    </source>
</evidence>
<dbReference type="OrthoDB" id="9800207at2"/>
<keyword evidence="1" id="KW-1133">Transmembrane helix</keyword>
<dbReference type="EMBL" id="SRLE01000012">
    <property type="protein sequence ID" value="TGD71819.1"/>
    <property type="molecule type" value="Genomic_DNA"/>
</dbReference>